<protein>
    <recommendedName>
        <fullName evidence="5">Chitin synthesis regulation, resistance to congo red-domain-containing protein</fullName>
    </recommendedName>
</protein>
<name>A0A4Q9MHT1_9APHY</name>
<keyword evidence="2" id="KW-0472">Membrane</keyword>
<dbReference type="Proteomes" id="UP000292957">
    <property type="component" value="Unassembled WGS sequence"/>
</dbReference>
<keyword evidence="2" id="KW-1133">Transmembrane helix</keyword>
<reference evidence="4" key="1">
    <citation type="submission" date="2019-01" db="EMBL/GenBank/DDBJ databases">
        <title>Draft genome sequences of three monokaryotic isolates of the white-rot basidiomycete fungus Dichomitus squalens.</title>
        <authorList>
            <consortium name="DOE Joint Genome Institute"/>
            <person name="Lopez S.C."/>
            <person name="Andreopoulos B."/>
            <person name="Pangilinan J."/>
            <person name="Lipzen A."/>
            <person name="Riley R."/>
            <person name="Ahrendt S."/>
            <person name="Ng V."/>
            <person name="Barry K."/>
            <person name="Daum C."/>
            <person name="Grigoriev I.V."/>
            <person name="Hilden K.S."/>
            <person name="Makela M.R."/>
            <person name="de Vries R.P."/>
        </authorList>
    </citation>
    <scope>NUCLEOTIDE SEQUENCE [LARGE SCALE GENOMIC DNA]</scope>
    <source>
        <strain evidence="4">OM18370.1</strain>
    </source>
</reference>
<feature type="compositionally biased region" description="Pro residues" evidence="1">
    <location>
        <begin position="139"/>
        <end position="148"/>
    </location>
</feature>
<feature type="region of interest" description="Disordered" evidence="1">
    <location>
        <begin position="97"/>
        <end position="170"/>
    </location>
</feature>
<feature type="signal peptide" evidence="3">
    <location>
        <begin position="1"/>
        <end position="26"/>
    </location>
</feature>
<evidence type="ECO:0000313" key="4">
    <source>
        <dbReference type="EMBL" id="TBU26925.1"/>
    </source>
</evidence>
<evidence type="ECO:0008006" key="5">
    <source>
        <dbReference type="Google" id="ProtNLM"/>
    </source>
</evidence>
<feature type="compositionally biased region" description="Low complexity" evidence="1">
    <location>
        <begin position="97"/>
        <end position="107"/>
    </location>
</feature>
<evidence type="ECO:0000256" key="3">
    <source>
        <dbReference type="SAM" id="SignalP"/>
    </source>
</evidence>
<feature type="transmembrane region" description="Helical" evidence="2">
    <location>
        <begin position="42"/>
        <end position="66"/>
    </location>
</feature>
<keyword evidence="3" id="KW-0732">Signal</keyword>
<proteinExistence type="predicted"/>
<organism evidence="4">
    <name type="scientific">Dichomitus squalens</name>
    <dbReference type="NCBI Taxonomy" id="114155"/>
    <lineage>
        <taxon>Eukaryota</taxon>
        <taxon>Fungi</taxon>
        <taxon>Dikarya</taxon>
        <taxon>Basidiomycota</taxon>
        <taxon>Agaricomycotina</taxon>
        <taxon>Agaricomycetes</taxon>
        <taxon>Polyporales</taxon>
        <taxon>Polyporaceae</taxon>
        <taxon>Dichomitus</taxon>
    </lineage>
</organism>
<gene>
    <name evidence="4" type="ORF">BD311DRAFT_761551</name>
</gene>
<sequence length="170" mass="18106">MRHPRQNILTPLAALYIVSALPGAQATCTFDRFGREHCTLATGVRIAIAIVAVVAFVLAMIAFGVARRRRTQRANLAYVNTSTIAGVVPPPGYPPSGGYQPGYYPSPQAGPAPYYPDGPYSQPPPQFPPQAYDAQGSYAPPPGPPPAWSPQHQYAPPMGPPPAADYKQPV</sequence>
<feature type="chain" id="PRO_5020943167" description="Chitin synthesis regulation, resistance to congo red-domain-containing protein" evidence="3">
    <location>
        <begin position="27"/>
        <end position="170"/>
    </location>
</feature>
<evidence type="ECO:0000256" key="1">
    <source>
        <dbReference type="SAM" id="MobiDB-lite"/>
    </source>
</evidence>
<keyword evidence="2" id="KW-0812">Transmembrane</keyword>
<dbReference type="EMBL" id="ML143439">
    <property type="protein sequence ID" value="TBU26925.1"/>
    <property type="molecule type" value="Genomic_DNA"/>
</dbReference>
<dbReference type="OrthoDB" id="2758522at2759"/>
<feature type="compositionally biased region" description="Pro residues" evidence="1">
    <location>
        <begin position="108"/>
        <end position="128"/>
    </location>
</feature>
<evidence type="ECO:0000256" key="2">
    <source>
        <dbReference type="SAM" id="Phobius"/>
    </source>
</evidence>
<accession>A0A4Q9MHT1</accession>
<dbReference type="AlphaFoldDB" id="A0A4Q9MHT1"/>